<dbReference type="GO" id="GO:0016853">
    <property type="term" value="F:isomerase activity"/>
    <property type="evidence" value="ECO:0007669"/>
    <property type="project" value="UniProtKB-KW"/>
</dbReference>
<reference evidence="3 4" key="1">
    <citation type="journal article" date="2014" name="Antonie Van Leeuwenhoek">
        <title>Hyphomonas beringensis sp. nov. and Hyphomonas chukchiensis sp. nov., isolated from surface seawater of the Bering Sea and Chukchi Sea.</title>
        <authorList>
            <person name="Li C."/>
            <person name="Lai Q."/>
            <person name="Li G."/>
            <person name="Dong C."/>
            <person name="Wang J."/>
            <person name="Liao Y."/>
            <person name="Shao Z."/>
        </authorList>
    </citation>
    <scope>NUCLEOTIDE SEQUENCE [LARGE SCALE GENOMIC DNA]</scope>
    <source>
        <strain evidence="3 4">VP2</strain>
    </source>
</reference>
<evidence type="ECO:0000313" key="4">
    <source>
        <dbReference type="Proteomes" id="UP000024816"/>
    </source>
</evidence>
<dbReference type="STRING" id="1280952.HJA_09264"/>
<name>A0A059FDE0_9PROT</name>
<dbReference type="eggNOG" id="COG2942">
    <property type="taxonomic scope" value="Bacteria"/>
</dbReference>
<dbReference type="SUPFAM" id="SSF48208">
    <property type="entry name" value="Six-hairpin glycosidases"/>
    <property type="match status" value="1"/>
</dbReference>
<dbReference type="PATRIC" id="fig|1280952.3.peg.1846"/>
<dbReference type="Proteomes" id="UP000024816">
    <property type="component" value="Unassembled WGS sequence"/>
</dbReference>
<evidence type="ECO:0000313" key="3">
    <source>
        <dbReference type="EMBL" id="KCZ88546.1"/>
    </source>
</evidence>
<keyword evidence="4" id="KW-1185">Reference proteome</keyword>
<dbReference type="Pfam" id="PF07221">
    <property type="entry name" value="GlcNAc_2-epim"/>
    <property type="match status" value="1"/>
</dbReference>
<dbReference type="EMBL" id="ARYJ01000005">
    <property type="protein sequence ID" value="KCZ88546.1"/>
    <property type="molecule type" value="Genomic_DNA"/>
</dbReference>
<organism evidence="3 4">
    <name type="scientific">Hyphomonas jannaschiana VP2</name>
    <dbReference type="NCBI Taxonomy" id="1280952"/>
    <lineage>
        <taxon>Bacteria</taxon>
        <taxon>Pseudomonadati</taxon>
        <taxon>Pseudomonadota</taxon>
        <taxon>Alphaproteobacteria</taxon>
        <taxon>Hyphomonadales</taxon>
        <taxon>Hyphomonadaceae</taxon>
        <taxon>Hyphomonas</taxon>
    </lineage>
</organism>
<dbReference type="PANTHER" id="PTHR15108">
    <property type="entry name" value="N-ACYLGLUCOSAMINE-2-EPIMERASE"/>
    <property type="match status" value="1"/>
</dbReference>
<dbReference type="InterPro" id="IPR010819">
    <property type="entry name" value="AGE/CE"/>
</dbReference>
<comment type="caution">
    <text evidence="3">The sequence shown here is derived from an EMBL/GenBank/DDBJ whole genome shotgun (WGS) entry which is preliminary data.</text>
</comment>
<gene>
    <name evidence="3" type="ORF">HJA_09264</name>
</gene>
<dbReference type="RefSeq" id="WP_035581311.1">
    <property type="nucleotide sequence ID" value="NZ_ARYJ01000005.1"/>
</dbReference>
<keyword evidence="2" id="KW-0413">Isomerase</keyword>
<dbReference type="OrthoDB" id="9806359at2"/>
<dbReference type="InterPro" id="IPR008928">
    <property type="entry name" value="6-hairpin_glycosidase_sf"/>
</dbReference>
<dbReference type="AlphaFoldDB" id="A0A059FDE0"/>
<accession>A0A059FDE0</accession>
<proteinExistence type="inferred from homology"/>
<evidence type="ECO:0000256" key="2">
    <source>
        <dbReference type="ARBA" id="ARBA00023235"/>
    </source>
</evidence>
<evidence type="ECO:0000256" key="1">
    <source>
        <dbReference type="ARBA" id="ARBA00008558"/>
    </source>
</evidence>
<sequence>MSKSALKRRAREARNWLMESCFPLWSERGVGEHGLFREILSLDHQPADHATTRVRVQARQTYVFTEALKMGWKPDTAADHVAMGLEALMGPCLQSDGLAGRVLDSAGGGLTDNSADLYDTAFVLFALAETVNALDGAEHAREAADGILKAVDAKLRAPDGGYFESLPADQKRHQNPHMHLLEACLALHRADPDGGHLARAGEIVSLFDRFFTAGPGDLLGEHFAPGWTQPTGRDADIVEPGHQFEWVWLLHAYARASGTPVHPRADRLYAFACSTLDEDGRALQEVTREGAIANGSRRTWPQTEALKAHIAMFEATDEDAFAAAACRSFDVLMDEYLTPEGGWIDQYDSTGKPMSQNMPASTGYHVVLAMAELMRIMDA</sequence>
<protein>
    <submittedName>
        <fullName evidence="3">N-acylglucosamine 2-epimerase</fullName>
    </submittedName>
</protein>
<dbReference type="InterPro" id="IPR012341">
    <property type="entry name" value="6hp_glycosidase-like_sf"/>
</dbReference>
<dbReference type="Gene3D" id="1.50.10.10">
    <property type="match status" value="1"/>
</dbReference>
<dbReference type="GO" id="GO:0005975">
    <property type="term" value="P:carbohydrate metabolic process"/>
    <property type="evidence" value="ECO:0007669"/>
    <property type="project" value="InterPro"/>
</dbReference>
<comment type="similarity">
    <text evidence="1">Belongs to the N-acylglucosamine 2-epimerase family.</text>
</comment>